<evidence type="ECO:0000256" key="2">
    <source>
        <dbReference type="ARBA" id="ARBA00023015"/>
    </source>
</evidence>
<dbReference type="CDD" id="cd06171">
    <property type="entry name" value="Sigma70_r4"/>
    <property type="match status" value="1"/>
</dbReference>
<keyword evidence="4" id="KW-0804">Transcription</keyword>
<dbReference type="Pfam" id="PF08281">
    <property type="entry name" value="Sigma70_r4_2"/>
    <property type="match status" value="1"/>
</dbReference>
<comment type="similarity">
    <text evidence="1">Belongs to the sigma-70 factor family. ECF subfamily.</text>
</comment>
<keyword evidence="2" id="KW-0805">Transcription regulation</keyword>
<reference evidence="7" key="1">
    <citation type="submission" date="2021-01" db="EMBL/GenBank/DDBJ databases">
        <title>Genomic Encyclopedia of Type Strains, Phase IV (KMG-IV): sequencing the most valuable type-strain genomes for metagenomic binning, comparative biology and taxonomic classification.</title>
        <authorList>
            <person name="Goeker M."/>
        </authorList>
    </citation>
    <scope>NUCLEOTIDE SEQUENCE</scope>
    <source>
        <strain evidence="7">DSM 25523</strain>
    </source>
</reference>
<dbReference type="EMBL" id="JAFBEB010000003">
    <property type="protein sequence ID" value="MBM7589622.1"/>
    <property type="molecule type" value="Genomic_DNA"/>
</dbReference>
<dbReference type="GO" id="GO:0003677">
    <property type="term" value="F:DNA binding"/>
    <property type="evidence" value="ECO:0007669"/>
    <property type="project" value="InterPro"/>
</dbReference>
<keyword evidence="3" id="KW-0731">Sigma factor</keyword>
<evidence type="ECO:0000256" key="1">
    <source>
        <dbReference type="ARBA" id="ARBA00010641"/>
    </source>
</evidence>
<dbReference type="InterPro" id="IPR039425">
    <property type="entry name" value="RNA_pol_sigma-70-like"/>
</dbReference>
<dbReference type="NCBIfam" id="NF009195">
    <property type="entry name" value="PRK12543.1"/>
    <property type="match status" value="1"/>
</dbReference>
<proteinExistence type="inferred from homology"/>
<gene>
    <name evidence="7" type="ORF">JOD01_001222</name>
</gene>
<accession>A0A939BRH4</accession>
<dbReference type="RefSeq" id="WP_204517346.1">
    <property type="nucleotide sequence ID" value="NZ_BAABIN010000038.1"/>
</dbReference>
<comment type="caution">
    <text evidence="7">The sequence shown here is derived from an EMBL/GenBank/DDBJ whole genome shotgun (WGS) entry which is preliminary data.</text>
</comment>
<protein>
    <submittedName>
        <fullName evidence="7">RNA polymerase sigma-70 factor (ECF subfamily)</fullName>
    </submittedName>
</protein>
<dbReference type="InterPro" id="IPR036388">
    <property type="entry name" value="WH-like_DNA-bd_sf"/>
</dbReference>
<dbReference type="InterPro" id="IPR014284">
    <property type="entry name" value="RNA_pol_sigma-70_dom"/>
</dbReference>
<evidence type="ECO:0000259" key="5">
    <source>
        <dbReference type="Pfam" id="PF04542"/>
    </source>
</evidence>
<dbReference type="SUPFAM" id="SSF88946">
    <property type="entry name" value="Sigma2 domain of RNA polymerase sigma factors"/>
    <property type="match status" value="1"/>
</dbReference>
<dbReference type="PANTHER" id="PTHR43133:SF60">
    <property type="entry name" value="RNA POLYMERASE SIGMA FACTOR SIGV"/>
    <property type="match status" value="1"/>
</dbReference>
<evidence type="ECO:0000313" key="8">
    <source>
        <dbReference type="Proteomes" id="UP000717624"/>
    </source>
</evidence>
<dbReference type="InterPro" id="IPR013249">
    <property type="entry name" value="RNA_pol_sigma70_r4_t2"/>
</dbReference>
<dbReference type="InterPro" id="IPR007627">
    <property type="entry name" value="RNA_pol_sigma70_r2"/>
</dbReference>
<evidence type="ECO:0000256" key="3">
    <source>
        <dbReference type="ARBA" id="ARBA00023082"/>
    </source>
</evidence>
<dbReference type="InterPro" id="IPR013325">
    <property type="entry name" value="RNA_pol_sigma_r2"/>
</dbReference>
<dbReference type="AlphaFoldDB" id="A0A939BRH4"/>
<dbReference type="Pfam" id="PF04542">
    <property type="entry name" value="Sigma70_r2"/>
    <property type="match status" value="1"/>
</dbReference>
<name>A0A939BRH4_9BACL</name>
<dbReference type="GO" id="GO:0006352">
    <property type="term" value="P:DNA-templated transcription initiation"/>
    <property type="evidence" value="ECO:0007669"/>
    <property type="project" value="InterPro"/>
</dbReference>
<evidence type="ECO:0000313" key="7">
    <source>
        <dbReference type="EMBL" id="MBM7589622.1"/>
    </source>
</evidence>
<dbReference type="InterPro" id="IPR013324">
    <property type="entry name" value="RNA_pol_sigma_r3/r4-like"/>
</dbReference>
<dbReference type="Proteomes" id="UP000717624">
    <property type="component" value="Unassembled WGS sequence"/>
</dbReference>
<organism evidence="7 8">
    <name type="scientific">Brevibacillus fulvus</name>
    <dbReference type="NCBI Taxonomy" id="1125967"/>
    <lineage>
        <taxon>Bacteria</taxon>
        <taxon>Bacillati</taxon>
        <taxon>Bacillota</taxon>
        <taxon>Bacilli</taxon>
        <taxon>Bacillales</taxon>
        <taxon>Paenibacillaceae</taxon>
        <taxon>Brevibacillus</taxon>
    </lineage>
</organism>
<dbReference type="NCBIfam" id="TIGR02937">
    <property type="entry name" value="sigma70-ECF"/>
    <property type="match status" value="1"/>
</dbReference>
<evidence type="ECO:0000259" key="6">
    <source>
        <dbReference type="Pfam" id="PF08281"/>
    </source>
</evidence>
<dbReference type="GO" id="GO:0016987">
    <property type="term" value="F:sigma factor activity"/>
    <property type="evidence" value="ECO:0007669"/>
    <property type="project" value="UniProtKB-KW"/>
</dbReference>
<evidence type="ECO:0000256" key="4">
    <source>
        <dbReference type="ARBA" id="ARBA00023163"/>
    </source>
</evidence>
<feature type="domain" description="RNA polymerase sigma factor 70 region 4 type 2" evidence="6">
    <location>
        <begin position="124"/>
        <end position="176"/>
    </location>
</feature>
<dbReference type="Gene3D" id="1.10.1740.10">
    <property type="match status" value="1"/>
</dbReference>
<keyword evidence="8" id="KW-1185">Reference proteome</keyword>
<feature type="domain" description="RNA polymerase sigma-70 region 2" evidence="5">
    <location>
        <begin position="26"/>
        <end position="92"/>
    </location>
</feature>
<sequence length="196" mass="23055">MHHHSHELNQLISLAAEGNRDAFAELYEQTIDTVYKTVHYLLEDKADLEDVIQEIYLELHKSLNRFDQTRSARAWLMGIVIRQVSAHRRRKWLRIRLLHKSLLHPPSETEPDFSEGVVNQLASQPLLREIERLSFKLKQVLILHYLNQYTQEEIAKILEIPVGTVKSRINAALTKLRQKKGSTREYWGKVESQHEF</sequence>
<dbReference type="PANTHER" id="PTHR43133">
    <property type="entry name" value="RNA POLYMERASE ECF-TYPE SIGMA FACTO"/>
    <property type="match status" value="1"/>
</dbReference>
<dbReference type="SUPFAM" id="SSF88659">
    <property type="entry name" value="Sigma3 and sigma4 domains of RNA polymerase sigma factors"/>
    <property type="match status" value="1"/>
</dbReference>
<dbReference type="Gene3D" id="1.10.10.10">
    <property type="entry name" value="Winged helix-like DNA-binding domain superfamily/Winged helix DNA-binding domain"/>
    <property type="match status" value="1"/>
</dbReference>